<dbReference type="GO" id="GO:0006353">
    <property type="term" value="P:DNA-templated transcription termination"/>
    <property type="evidence" value="ECO:0007669"/>
    <property type="project" value="UniProtKB-KW"/>
</dbReference>
<keyword evidence="2" id="KW-0804">Transcription</keyword>
<keyword evidence="4" id="KW-1185">Reference proteome</keyword>
<dbReference type="GeneID" id="103714850"/>
<sequence length="401" mass="44394">MGSTLAKPSLRPPFRHLAGAVSTTPCAPSLSSSSLPFPSPPPFMADYLVDRLGYPKEQALAYSKTLLRITSPEKPDAVLDFLRRRAGLSLPQLRRFVRCRPAILNADVPSNLLPKLSLFHSLLSHAHASPDVPPPKKLAALVSTCAPAFGYSAAARLAPALDLLRSLFSGDNRKVASALRRCPRLLTNDPKKVLARNLAVLRRGGLDAAALVEKAPIVLILSPEQLDSAFRIVEKELNIDNASVAGYFDAVYLATSLSETAFKNKLGMLRSYGFSNAELLTLIRRASLFFRLTDEHMKKKLEFFIHTVGYTPQSLLLNTWQLLFSLETRILPRYELLRGLQSRKLLRGNLNFAKAFVMPRERFNEEYAYKFKDGDGSDLVESYMNSPAFGKSTPEDDSGSI</sequence>
<dbReference type="AlphaFoldDB" id="A0A8B8J8N2"/>
<dbReference type="Pfam" id="PF02536">
    <property type="entry name" value="mTERF"/>
    <property type="match status" value="1"/>
</dbReference>
<evidence type="ECO:0000313" key="4">
    <source>
        <dbReference type="Proteomes" id="UP000228380"/>
    </source>
</evidence>
<evidence type="ECO:0000256" key="3">
    <source>
        <dbReference type="ARBA" id="ARBA00022946"/>
    </source>
</evidence>
<dbReference type="Proteomes" id="UP000228380">
    <property type="component" value="Chromosome 15"/>
</dbReference>
<evidence type="ECO:0000313" key="5">
    <source>
        <dbReference type="RefSeq" id="XP_026663403.2"/>
    </source>
</evidence>
<dbReference type="PANTHER" id="PTHR13068:SF173">
    <property type="entry name" value="EMB|CAB62602.1"/>
    <property type="match status" value="1"/>
</dbReference>
<keyword evidence="3" id="KW-0809">Transit peptide</keyword>
<evidence type="ECO:0000256" key="2">
    <source>
        <dbReference type="ARBA" id="ARBA00022472"/>
    </source>
</evidence>
<dbReference type="InterPro" id="IPR003690">
    <property type="entry name" value="MTERF"/>
</dbReference>
<organism evidence="4 5">
    <name type="scientific">Phoenix dactylifera</name>
    <name type="common">Date palm</name>
    <dbReference type="NCBI Taxonomy" id="42345"/>
    <lineage>
        <taxon>Eukaryota</taxon>
        <taxon>Viridiplantae</taxon>
        <taxon>Streptophyta</taxon>
        <taxon>Embryophyta</taxon>
        <taxon>Tracheophyta</taxon>
        <taxon>Spermatophyta</taxon>
        <taxon>Magnoliopsida</taxon>
        <taxon>Liliopsida</taxon>
        <taxon>Arecaceae</taxon>
        <taxon>Coryphoideae</taxon>
        <taxon>Phoeniceae</taxon>
        <taxon>Phoenix</taxon>
    </lineage>
</organism>
<keyword evidence="2" id="KW-0805">Transcription regulation</keyword>
<dbReference type="InterPro" id="IPR038538">
    <property type="entry name" value="MTERF_sf"/>
</dbReference>
<protein>
    <submittedName>
        <fullName evidence="5">Uncharacterized protein LOC103714850</fullName>
    </submittedName>
</protein>
<dbReference type="RefSeq" id="XP_026663403.2">
    <property type="nucleotide sequence ID" value="XM_026807602.2"/>
</dbReference>
<dbReference type="SMART" id="SM00733">
    <property type="entry name" value="Mterf"/>
    <property type="match status" value="5"/>
</dbReference>
<dbReference type="KEGG" id="pda:103714850"/>
<reference evidence="4" key="1">
    <citation type="journal article" date="2019" name="Nat. Commun.">
        <title>Genome-wide association mapping of date palm fruit traits.</title>
        <authorList>
            <person name="Hazzouri K.M."/>
            <person name="Gros-Balthazard M."/>
            <person name="Flowers J.M."/>
            <person name="Copetti D."/>
            <person name="Lemansour A."/>
            <person name="Lebrun M."/>
            <person name="Masmoudi K."/>
            <person name="Ferrand S."/>
            <person name="Dhar M.I."/>
            <person name="Fresquez Z.A."/>
            <person name="Rosas U."/>
            <person name="Zhang J."/>
            <person name="Talag J."/>
            <person name="Lee S."/>
            <person name="Kudrna D."/>
            <person name="Powell R.F."/>
            <person name="Leitch I.J."/>
            <person name="Krueger R.R."/>
            <person name="Wing R.A."/>
            <person name="Amiri K.M.A."/>
            <person name="Purugganan M.D."/>
        </authorList>
    </citation>
    <scope>NUCLEOTIDE SEQUENCE [LARGE SCALE GENOMIC DNA]</scope>
    <source>
        <strain evidence="4">cv. Khalas</strain>
    </source>
</reference>
<gene>
    <name evidence="5" type="primary">LOC103714850</name>
</gene>
<accession>A0A8B8J8N2</accession>
<dbReference type="GO" id="GO:0003676">
    <property type="term" value="F:nucleic acid binding"/>
    <property type="evidence" value="ECO:0007669"/>
    <property type="project" value="InterPro"/>
</dbReference>
<dbReference type="PANTHER" id="PTHR13068">
    <property type="entry name" value="CGI-12 PROTEIN-RELATED"/>
    <property type="match status" value="1"/>
</dbReference>
<proteinExistence type="inferred from homology"/>
<keyword evidence="2" id="KW-0806">Transcription termination</keyword>
<dbReference type="OrthoDB" id="1900587at2759"/>
<name>A0A8B8J8N2_PHODC</name>
<reference evidence="5" key="2">
    <citation type="submission" date="2025-08" db="UniProtKB">
        <authorList>
            <consortium name="RefSeq"/>
        </authorList>
    </citation>
    <scope>IDENTIFICATION</scope>
    <source>
        <tissue evidence="5">Young leaves</tissue>
    </source>
</reference>
<comment type="similarity">
    <text evidence="1">Belongs to the mTERF family.</text>
</comment>
<evidence type="ECO:0000256" key="1">
    <source>
        <dbReference type="ARBA" id="ARBA00007692"/>
    </source>
</evidence>
<dbReference type="Gene3D" id="1.25.70.10">
    <property type="entry name" value="Transcription termination factor 3, mitochondrial"/>
    <property type="match status" value="1"/>
</dbReference>